<dbReference type="GO" id="GO:0016853">
    <property type="term" value="F:isomerase activity"/>
    <property type="evidence" value="ECO:0007669"/>
    <property type="project" value="UniProtKB-KW"/>
</dbReference>
<feature type="non-terminal residue" evidence="1">
    <location>
        <position position="57"/>
    </location>
</feature>
<name>A0ABW3M4U1_9PSEU</name>
<dbReference type="Proteomes" id="UP001597045">
    <property type="component" value="Unassembled WGS sequence"/>
</dbReference>
<reference evidence="2" key="1">
    <citation type="journal article" date="2019" name="Int. J. Syst. Evol. Microbiol.">
        <title>The Global Catalogue of Microorganisms (GCM) 10K type strain sequencing project: providing services to taxonomists for standard genome sequencing and annotation.</title>
        <authorList>
            <consortium name="The Broad Institute Genomics Platform"/>
            <consortium name="The Broad Institute Genome Sequencing Center for Infectious Disease"/>
            <person name="Wu L."/>
            <person name="Ma J."/>
        </authorList>
    </citation>
    <scope>NUCLEOTIDE SEQUENCE [LARGE SCALE GENOMIC DNA]</scope>
    <source>
        <strain evidence="2">JCM 31486</strain>
    </source>
</reference>
<proteinExistence type="predicted"/>
<keyword evidence="1" id="KW-0413">Isomerase</keyword>
<protein>
    <submittedName>
        <fullName evidence="1">Glucose-6-phosphate isomerase</fullName>
    </submittedName>
</protein>
<comment type="caution">
    <text evidence="1">The sequence shown here is derived from an EMBL/GenBank/DDBJ whole genome shotgun (WGS) entry which is preliminary data.</text>
</comment>
<evidence type="ECO:0000313" key="1">
    <source>
        <dbReference type="EMBL" id="MFD1045651.1"/>
    </source>
</evidence>
<accession>A0ABW3M4U1</accession>
<dbReference type="EMBL" id="JBHTIS010000368">
    <property type="protein sequence ID" value="MFD1045651.1"/>
    <property type="molecule type" value="Genomic_DNA"/>
</dbReference>
<evidence type="ECO:0000313" key="2">
    <source>
        <dbReference type="Proteomes" id="UP001597045"/>
    </source>
</evidence>
<organism evidence="1 2">
    <name type="scientific">Kibdelosporangium lantanae</name>
    <dbReference type="NCBI Taxonomy" id="1497396"/>
    <lineage>
        <taxon>Bacteria</taxon>
        <taxon>Bacillati</taxon>
        <taxon>Actinomycetota</taxon>
        <taxon>Actinomycetes</taxon>
        <taxon>Pseudonocardiales</taxon>
        <taxon>Pseudonocardiaceae</taxon>
        <taxon>Kibdelosporangium</taxon>
    </lineage>
</organism>
<gene>
    <name evidence="1" type="ORF">ACFQ1S_08760</name>
</gene>
<sequence length="57" mass="6103">MTEISVEIVDTKLADEAASLVETLVADQVASKITAQDPTLWGPDAESESAIRLSWVT</sequence>
<keyword evidence="2" id="KW-1185">Reference proteome</keyword>